<sequence>MFGGYHCLLLSSTSSSHWFANNMEAFAWISWGLRLLLASTTTLLSRQSIRTSLKNFHGFLALPSLY</sequence>
<dbReference type="AlphaFoldDB" id="A0A5D2IIP4"/>
<evidence type="ECO:0000313" key="1">
    <source>
        <dbReference type="EMBL" id="TYH42484.1"/>
    </source>
</evidence>
<evidence type="ECO:0000313" key="2">
    <source>
        <dbReference type="Proteomes" id="UP000322667"/>
    </source>
</evidence>
<reference evidence="1 2" key="1">
    <citation type="submission" date="2019-07" db="EMBL/GenBank/DDBJ databases">
        <title>WGS assembly of Gossypium tomentosum.</title>
        <authorList>
            <person name="Chen Z.J."/>
            <person name="Sreedasyam A."/>
            <person name="Ando A."/>
            <person name="Song Q."/>
            <person name="De L."/>
            <person name="Hulse-Kemp A."/>
            <person name="Ding M."/>
            <person name="Ye W."/>
            <person name="Kirkbride R."/>
            <person name="Jenkins J."/>
            <person name="Plott C."/>
            <person name="Lovell J."/>
            <person name="Lin Y.-M."/>
            <person name="Vaughn R."/>
            <person name="Liu B."/>
            <person name="Li W."/>
            <person name="Simpson S."/>
            <person name="Scheffler B."/>
            <person name="Saski C."/>
            <person name="Grover C."/>
            <person name="Hu G."/>
            <person name="Conover J."/>
            <person name="Carlson J."/>
            <person name="Shu S."/>
            <person name="Boston L."/>
            <person name="Williams M."/>
            <person name="Peterson D."/>
            <person name="Mcgee K."/>
            <person name="Jones D."/>
            <person name="Wendel J."/>
            <person name="Stelly D."/>
            <person name="Grimwood J."/>
            <person name="Schmutz J."/>
        </authorList>
    </citation>
    <scope>NUCLEOTIDE SEQUENCE [LARGE SCALE GENOMIC DNA]</scope>
    <source>
        <strain evidence="1">7179.01</strain>
    </source>
</reference>
<gene>
    <name evidence="1" type="ORF">ES332_D11G066400v1</name>
</gene>
<keyword evidence="2" id="KW-1185">Reference proteome</keyword>
<accession>A0A5D2IIP4</accession>
<name>A0A5D2IIP4_GOSTO</name>
<proteinExistence type="predicted"/>
<dbReference type="EMBL" id="CM017633">
    <property type="protein sequence ID" value="TYH42484.1"/>
    <property type="molecule type" value="Genomic_DNA"/>
</dbReference>
<protein>
    <submittedName>
        <fullName evidence="1">Uncharacterized protein</fullName>
    </submittedName>
</protein>
<dbReference type="Proteomes" id="UP000322667">
    <property type="component" value="Chromosome D11"/>
</dbReference>
<organism evidence="1 2">
    <name type="scientific">Gossypium tomentosum</name>
    <name type="common">Hawaiian cotton</name>
    <name type="synonym">Gossypium sandvicense</name>
    <dbReference type="NCBI Taxonomy" id="34277"/>
    <lineage>
        <taxon>Eukaryota</taxon>
        <taxon>Viridiplantae</taxon>
        <taxon>Streptophyta</taxon>
        <taxon>Embryophyta</taxon>
        <taxon>Tracheophyta</taxon>
        <taxon>Spermatophyta</taxon>
        <taxon>Magnoliopsida</taxon>
        <taxon>eudicotyledons</taxon>
        <taxon>Gunneridae</taxon>
        <taxon>Pentapetalae</taxon>
        <taxon>rosids</taxon>
        <taxon>malvids</taxon>
        <taxon>Malvales</taxon>
        <taxon>Malvaceae</taxon>
        <taxon>Malvoideae</taxon>
        <taxon>Gossypium</taxon>
    </lineage>
</organism>